<evidence type="ECO:0000256" key="8">
    <source>
        <dbReference type="SAM" id="SignalP"/>
    </source>
</evidence>
<dbReference type="InterPro" id="IPR008844">
    <property type="entry name" value="Spore_GerAC-like"/>
</dbReference>
<dbReference type="Proteomes" id="UP000503088">
    <property type="component" value="Chromosome"/>
</dbReference>
<evidence type="ECO:0000313" key="11">
    <source>
        <dbReference type="EMBL" id="QKG84677.1"/>
    </source>
</evidence>
<keyword evidence="12" id="KW-1185">Reference proteome</keyword>
<dbReference type="GO" id="GO:0016020">
    <property type="term" value="C:membrane"/>
    <property type="evidence" value="ECO:0007669"/>
    <property type="project" value="UniProtKB-SubCell"/>
</dbReference>
<dbReference type="RefSeq" id="WP_173222615.1">
    <property type="nucleotide sequence ID" value="NZ_CP048104.1"/>
</dbReference>
<comment type="similarity">
    <text evidence="2">Belongs to the GerABKC lipoprotein family.</text>
</comment>
<dbReference type="PANTHER" id="PTHR35789:SF1">
    <property type="entry name" value="SPORE GERMINATION PROTEIN B3"/>
    <property type="match status" value="1"/>
</dbReference>
<dbReference type="InterPro" id="IPR038501">
    <property type="entry name" value="Spore_GerAC_C_sf"/>
</dbReference>
<evidence type="ECO:0000256" key="7">
    <source>
        <dbReference type="ARBA" id="ARBA00023288"/>
    </source>
</evidence>
<dbReference type="AlphaFoldDB" id="A0A7D4CVZ6"/>
<dbReference type="InterPro" id="IPR046953">
    <property type="entry name" value="Spore_GerAC-like_C"/>
</dbReference>
<evidence type="ECO:0000256" key="5">
    <source>
        <dbReference type="ARBA" id="ARBA00023136"/>
    </source>
</evidence>
<keyword evidence="5" id="KW-0472">Membrane</keyword>
<reference evidence="11 12" key="1">
    <citation type="submission" date="2020-01" db="EMBL/GenBank/DDBJ databases">
        <authorList>
            <person name="Gulvik C.A."/>
            <person name="Batra D.G."/>
        </authorList>
    </citation>
    <scope>NUCLEOTIDE SEQUENCE [LARGE SCALE GENOMIC DNA]</scope>
    <source>
        <strain evidence="11 12">W9323</strain>
    </source>
</reference>
<keyword evidence="4 8" id="KW-0732">Signal</keyword>
<evidence type="ECO:0000259" key="9">
    <source>
        <dbReference type="Pfam" id="PF05504"/>
    </source>
</evidence>
<evidence type="ECO:0000256" key="4">
    <source>
        <dbReference type="ARBA" id="ARBA00022729"/>
    </source>
</evidence>
<dbReference type="Pfam" id="PF25198">
    <property type="entry name" value="Spore_GerAC_N"/>
    <property type="match status" value="1"/>
</dbReference>
<evidence type="ECO:0000256" key="6">
    <source>
        <dbReference type="ARBA" id="ARBA00023139"/>
    </source>
</evidence>
<keyword evidence="6" id="KW-0564">Palmitate</keyword>
<dbReference type="NCBIfam" id="TIGR02887">
    <property type="entry name" value="spore_ger_x_C"/>
    <property type="match status" value="1"/>
</dbReference>
<gene>
    <name evidence="11" type="ORF">GXN76_09435</name>
</gene>
<proteinExistence type="inferred from homology"/>
<accession>A0A7D4CVZ6</accession>
<dbReference type="InterPro" id="IPR057336">
    <property type="entry name" value="GerAC_N"/>
</dbReference>
<sequence>MLTRCKLACLLISLILLGGCWDAREIEDRVLVAAMAVDRHPKGVEVSVQVPIPLKIVGSGGAAGEGGQESVQVFSGTGKTIYEAANQIQFQVNRRLFFGSNRLLLVGEGLAREGLSPYLDAFKRHFQIRRKLWTVVIKGKAKKALEINPKLEQVPIEYVITMLETGISDGYFPKVGLNDFYVALSNPSKQAVLNYLDPESVRWIGTAIFQQDRMVGTLNSQESLPLVHIRDKQVGEPLSVPCGRSGKIVFTPDKIRRHIHVYQKKGPPTIQVTLDLKGEIVEKTCSDDLRKKSVRNRLDRYLKRAYQKKAEHVSQLLQRKMNSDAYQLGDTIRAYHPKLWGKIDWDKEFPHAIVKIRYNVKALRNGLYYK</sequence>
<dbReference type="Gene3D" id="3.30.300.210">
    <property type="entry name" value="Nutrient germinant receptor protein C, domain 3"/>
    <property type="match status" value="1"/>
</dbReference>
<protein>
    <submittedName>
        <fullName evidence="11">Ger(X)C family spore germination protein</fullName>
    </submittedName>
</protein>
<organism evidence="11 12">
    <name type="scientific">Kroppenstedtia pulmonis</name>
    <dbReference type="NCBI Taxonomy" id="1380685"/>
    <lineage>
        <taxon>Bacteria</taxon>
        <taxon>Bacillati</taxon>
        <taxon>Bacillota</taxon>
        <taxon>Bacilli</taxon>
        <taxon>Bacillales</taxon>
        <taxon>Thermoactinomycetaceae</taxon>
        <taxon>Kroppenstedtia</taxon>
    </lineage>
</organism>
<feature type="signal peptide" evidence="8">
    <location>
        <begin position="1"/>
        <end position="23"/>
    </location>
</feature>
<evidence type="ECO:0000259" key="10">
    <source>
        <dbReference type="Pfam" id="PF25198"/>
    </source>
</evidence>
<dbReference type="Pfam" id="PF05504">
    <property type="entry name" value="Spore_GerAC"/>
    <property type="match status" value="1"/>
</dbReference>
<evidence type="ECO:0000256" key="3">
    <source>
        <dbReference type="ARBA" id="ARBA00022544"/>
    </source>
</evidence>
<dbReference type="PANTHER" id="PTHR35789">
    <property type="entry name" value="SPORE GERMINATION PROTEIN B3"/>
    <property type="match status" value="1"/>
</dbReference>
<keyword evidence="7" id="KW-0449">Lipoprotein</keyword>
<keyword evidence="3" id="KW-0309">Germination</keyword>
<name>A0A7D4CVZ6_9BACL</name>
<dbReference type="GO" id="GO:0009847">
    <property type="term" value="P:spore germination"/>
    <property type="evidence" value="ECO:0007669"/>
    <property type="project" value="InterPro"/>
</dbReference>
<evidence type="ECO:0000256" key="2">
    <source>
        <dbReference type="ARBA" id="ARBA00007886"/>
    </source>
</evidence>
<evidence type="ECO:0000256" key="1">
    <source>
        <dbReference type="ARBA" id="ARBA00004635"/>
    </source>
</evidence>
<evidence type="ECO:0000313" key="12">
    <source>
        <dbReference type="Proteomes" id="UP000503088"/>
    </source>
</evidence>
<dbReference type="PROSITE" id="PS51257">
    <property type="entry name" value="PROKAR_LIPOPROTEIN"/>
    <property type="match status" value="1"/>
</dbReference>
<dbReference type="KEGG" id="kpul:GXN76_09435"/>
<feature type="domain" description="Spore germination GerAC-like C-terminal" evidence="9">
    <location>
        <begin position="205"/>
        <end position="366"/>
    </location>
</feature>
<comment type="subcellular location">
    <subcellularLocation>
        <location evidence="1">Membrane</location>
        <topology evidence="1">Lipid-anchor</topology>
    </subcellularLocation>
</comment>
<feature type="domain" description="Spore germination protein N-terminal" evidence="10">
    <location>
        <begin position="22"/>
        <end position="197"/>
    </location>
</feature>
<feature type="chain" id="PRO_5038510985" evidence="8">
    <location>
        <begin position="24"/>
        <end position="370"/>
    </location>
</feature>
<dbReference type="EMBL" id="CP048104">
    <property type="protein sequence ID" value="QKG84677.1"/>
    <property type="molecule type" value="Genomic_DNA"/>
</dbReference>